<feature type="compositionally biased region" description="Polar residues" evidence="1">
    <location>
        <begin position="97"/>
        <end position="108"/>
    </location>
</feature>
<gene>
    <name evidence="3" type="ORF">SAMEA3906486_02411</name>
</gene>
<reference evidence="3 4" key="1">
    <citation type="submission" date="2016-04" db="EMBL/GenBank/DDBJ databases">
        <authorList>
            <consortium name="Pathogen Informatics"/>
        </authorList>
    </citation>
    <scope>NUCLEOTIDE SEQUENCE [LARGE SCALE GENOMIC DNA]</scope>
    <source>
        <strain evidence="3 4">H050680373</strain>
    </source>
</reference>
<dbReference type="Proteomes" id="UP000076848">
    <property type="component" value="Unassembled WGS sequence"/>
</dbReference>
<protein>
    <recommendedName>
        <fullName evidence="5">DUF4148 domain-containing protein</fullName>
    </recommendedName>
</protein>
<keyword evidence="4" id="KW-1185">Reference proteome</keyword>
<feature type="region of interest" description="Disordered" evidence="1">
    <location>
        <begin position="93"/>
        <end position="124"/>
    </location>
</feature>
<accession>A0A157SGH2</accession>
<dbReference type="AlphaFoldDB" id="A0A157SGH2"/>
<evidence type="ECO:0000256" key="2">
    <source>
        <dbReference type="SAM" id="SignalP"/>
    </source>
</evidence>
<feature type="chain" id="PRO_5007616210" description="DUF4148 domain-containing protein" evidence="2">
    <location>
        <begin position="24"/>
        <end position="124"/>
    </location>
</feature>
<dbReference type="EMBL" id="FKIF01000006">
    <property type="protein sequence ID" value="SAI69293.1"/>
    <property type="molecule type" value="Genomic_DNA"/>
</dbReference>
<organism evidence="3 4">
    <name type="scientific">Bordetella ansorpii</name>
    <dbReference type="NCBI Taxonomy" id="288768"/>
    <lineage>
        <taxon>Bacteria</taxon>
        <taxon>Pseudomonadati</taxon>
        <taxon>Pseudomonadota</taxon>
        <taxon>Betaproteobacteria</taxon>
        <taxon>Burkholderiales</taxon>
        <taxon>Alcaligenaceae</taxon>
        <taxon>Bordetella</taxon>
    </lineage>
</organism>
<keyword evidence="2" id="KW-0732">Signal</keyword>
<evidence type="ECO:0000256" key="1">
    <source>
        <dbReference type="SAM" id="MobiDB-lite"/>
    </source>
</evidence>
<feature type="signal peptide" evidence="2">
    <location>
        <begin position="1"/>
        <end position="23"/>
    </location>
</feature>
<evidence type="ECO:0000313" key="3">
    <source>
        <dbReference type="EMBL" id="SAI69293.1"/>
    </source>
</evidence>
<evidence type="ECO:0008006" key="5">
    <source>
        <dbReference type="Google" id="ProtNLM"/>
    </source>
</evidence>
<dbReference type="STRING" id="288768.SAMEA3906486_02411"/>
<dbReference type="RefSeq" id="WP_066127192.1">
    <property type="nucleotide sequence ID" value="NZ_FKIF01000006.1"/>
</dbReference>
<sequence length="124" mass="13078">MQTLTLTTAALTLSALIGAPAHADNVEPNNTPFQGVYSRHDAGAADRAQIKADLAHARAHGLVSNVEPNNLPFQAAAQAGKTRTQVKAELAEAHARNQVSNVEPNNLPFQGRSRPAPAQLASNR</sequence>
<dbReference type="OrthoDB" id="8662304at2"/>
<name>A0A157SGH2_9BORD</name>
<evidence type="ECO:0000313" key="4">
    <source>
        <dbReference type="Proteomes" id="UP000076848"/>
    </source>
</evidence>
<proteinExistence type="predicted"/>